<evidence type="ECO:0000313" key="1">
    <source>
        <dbReference type="EMBL" id="CAB1461108.1"/>
    </source>
</evidence>
<dbReference type="EMBL" id="CADEAL010004509">
    <property type="protein sequence ID" value="CAB1461108.1"/>
    <property type="molecule type" value="Genomic_DNA"/>
</dbReference>
<evidence type="ECO:0000313" key="2">
    <source>
        <dbReference type="Proteomes" id="UP001153269"/>
    </source>
</evidence>
<accession>A0A9N7W4U0</accession>
<comment type="caution">
    <text evidence="1">The sequence shown here is derived from an EMBL/GenBank/DDBJ whole genome shotgun (WGS) entry which is preliminary data.</text>
</comment>
<dbReference type="Proteomes" id="UP001153269">
    <property type="component" value="Unassembled WGS sequence"/>
</dbReference>
<reference evidence="1" key="1">
    <citation type="submission" date="2020-03" db="EMBL/GenBank/DDBJ databases">
        <authorList>
            <person name="Weist P."/>
        </authorList>
    </citation>
    <scope>NUCLEOTIDE SEQUENCE</scope>
</reference>
<dbReference type="AlphaFoldDB" id="A0A9N7W4U0"/>
<proteinExistence type="predicted"/>
<keyword evidence="2" id="KW-1185">Reference proteome</keyword>
<gene>
    <name evidence="1" type="ORF">PLEPLA_LOCUS48983</name>
</gene>
<sequence length="99" mass="10937">MAVISSPIHKARNIPVQSGDTAPLGVGVAVGAHRVEEESRPYRQDRWEKAYSLAILESICVRSKGGNEVVVVRGGEGWKGVLRERRGYHLRAPRLSCCR</sequence>
<name>A0A9N7W4U0_PLEPL</name>
<organism evidence="1 2">
    <name type="scientific">Pleuronectes platessa</name>
    <name type="common">European plaice</name>
    <dbReference type="NCBI Taxonomy" id="8262"/>
    <lineage>
        <taxon>Eukaryota</taxon>
        <taxon>Metazoa</taxon>
        <taxon>Chordata</taxon>
        <taxon>Craniata</taxon>
        <taxon>Vertebrata</taxon>
        <taxon>Euteleostomi</taxon>
        <taxon>Actinopterygii</taxon>
        <taxon>Neopterygii</taxon>
        <taxon>Teleostei</taxon>
        <taxon>Neoteleostei</taxon>
        <taxon>Acanthomorphata</taxon>
        <taxon>Carangaria</taxon>
        <taxon>Pleuronectiformes</taxon>
        <taxon>Pleuronectoidei</taxon>
        <taxon>Pleuronectidae</taxon>
        <taxon>Pleuronectes</taxon>
    </lineage>
</organism>
<protein>
    <submittedName>
        <fullName evidence="1">Uncharacterized protein</fullName>
    </submittedName>
</protein>